<accession>A0A3B0YAF9</accession>
<gene>
    <name evidence="1" type="ORF">MNBD_GAMMA12-1075</name>
</gene>
<protein>
    <recommendedName>
        <fullName evidence="2">HD domain-containing protein</fullName>
    </recommendedName>
</protein>
<organism evidence="1">
    <name type="scientific">hydrothermal vent metagenome</name>
    <dbReference type="NCBI Taxonomy" id="652676"/>
    <lineage>
        <taxon>unclassified sequences</taxon>
        <taxon>metagenomes</taxon>
        <taxon>ecological metagenomes</taxon>
    </lineage>
</organism>
<evidence type="ECO:0008006" key="2">
    <source>
        <dbReference type="Google" id="ProtNLM"/>
    </source>
</evidence>
<proteinExistence type="predicted"/>
<sequence length="177" mass="20213">MNLLLENVDFKRDFASLKNISLNPERHTVADAHTHCIQVAKKMEILAKLNQLSDEQTSMMVMLAYSHDIGKTRGNAQPLASVELLLAYGVTNGLMLDYVKYHDINLPWYIAHCKGESPGDKAWRKLDSKVDMVLLCLFMIADRVDCPGGWQENEALMWFLKEADRRELLSKQLITSF</sequence>
<dbReference type="CDD" id="cd00077">
    <property type="entry name" value="HDc"/>
    <property type="match status" value="1"/>
</dbReference>
<reference evidence="1" key="1">
    <citation type="submission" date="2018-06" db="EMBL/GenBank/DDBJ databases">
        <authorList>
            <person name="Zhirakovskaya E."/>
        </authorList>
    </citation>
    <scope>NUCLEOTIDE SEQUENCE</scope>
</reference>
<evidence type="ECO:0000313" key="1">
    <source>
        <dbReference type="EMBL" id="VAW77805.1"/>
    </source>
</evidence>
<dbReference type="Gene3D" id="1.10.3210.10">
    <property type="entry name" value="Hypothetical protein af1432"/>
    <property type="match status" value="1"/>
</dbReference>
<name>A0A3B0YAF9_9ZZZZ</name>
<dbReference type="InterPro" id="IPR003607">
    <property type="entry name" value="HD/PDEase_dom"/>
</dbReference>
<dbReference type="SUPFAM" id="SSF109604">
    <property type="entry name" value="HD-domain/PDEase-like"/>
    <property type="match status" value="1"/>
</dbReference>
<dbReference type="EMBL" id="UOFL01000138">
    <property type="protein sequence ID" value="VAW77805.1"/>
    <property type="molecule type" value="Genomic_DNA"/>
</dbReference>
<dbReference type="AlphaFoldDB" id="A0A3B0YAF9"/>